<evidence type="ECO:0000313" key="2">
    <source>
        <dbReference type="EMBL" id="GAS82636.1"/>
    </source>
</evidence>
<dbReference type="AlphaFoldDB" id="A0A100VMJ5"/>
<organism evidence="2 3">
    <name type="scientific">Paenibacillus amylolyticus</name>
    <dbReference type="NCBI Taxonomy" id="1451"/>
    <lineage>
        <taxon>Bacteria</taxon>
        <taxon>Bacillati</taxon>
        <taxon>Bacillota</taxon>
        <taxon>Bacilli</taxon>
        <taxon>Bacillales</taxon>
        <taxon>Paenibacillaceae</taxon>
        <taxon>Paenibacillus</taxon>
    </lineage>
</organism>
<reference evidence="3" key="2">
    <citation type="submission" date="2016-01" db="EMBL/GenBank/DDBJ databases">
        <title>Draft Genome Sequence of Paenibacillus amylolyticus Heshi-A3 that Was Isolated from Fermented Rice Bran with Aging Salted Mackerel, Which Was Named Heshiko as Traditional Fermented Seafood in Japan.</title>
        <authorList>
            <person name="Akuzawa S."/>
            <person name="Nakagawa J."/>
            <person name="Kanekatsu T."/>
            <person name="Kubota E."/>
            <person name="Ohtake R."/>
            <person name="Suzuki T."/>
            <person name="Kanesaki Y."/>
        </authorList>
    </citation>
    <scope>NUCLEOTIDE SEQUENCE [LARGE SCALE GENOMIC DNA]</scope>
    <source>
        <strain evidence="3">Heshi-A3</strain>
    </source>
</reference>
<sequence length="150" mass="17260">MSKQEKYTAAQWTDYIEGRMSETQVNRMEQLLMEDADAMDSYLEALGIHGELPPLHDPTGFADSVMHRIEGIQPTQSQRKSRAGRNRRWLDHKVFHYAVAACLTLIFLSSGLFDKVAPYHKFQDGDHRGSFTEKWTEAATSWLDNFKPKP</sequence>
<feature type="transmembrane region" description="Helical" evidence="1">
    <location>
        <begin position="94"/>
        <end position="113"/>
    </location>
</feature>
<comment type="caution">
    <text evidence="2">The sequence shown here is derived from an EMBL/GenBank/DDBJ whole genome shotgun (WGS) entry which is preliminary data.</text>
</comment>
<reference evidence="2 3" key="1">
    <citation type="journal article" date="2016" name="Genome Announc.">
        <title>Draft Genome Sequence of Paenibacillus amylolyticus Heshi-A3, Isolated from Fermented Rice Bran in a Japanese Fermented Seafood Dish.</title>
        <authorList>
            <person name="Akuzawa S."/>
            <person name="Nagaoka J."/>
            <person name="Kanekatsu M."/>
            <person name="Kubota E."/>
            <person name="Ohtake R."/>
            <person name="Suzuki T."/>
            <person name="Kanesaki Y."/>
        </authorList>
    </citation>
    <scope>NUCLEOTIDE SEQUENCE [LARGE SCALE GENOMIC DNA]</scope>
    <source>
        <strain evidence="2 3">Heshi-A3</strain>
    </source>
</reference>
<keyword evidence="1" id="KW-1133">Transmembrane helix</keyword>
<evidence type="ECO:0000256" key="1">
    <source>
        <dbReference type="SAM" id="Phobius"/>
    </source>
</evidence>
<keyword evidence="1" id="KW-0472">Membrane</keyword>
<proteinExistence type="predicted"/>
<dbReference type="Proteomes" id="UP000069697">
    <property type="component" value="Unassembled WGS sequence"/>
</dbReference>
<dbReference type="EMBL" id="BCNV01000001">
    <property type="protein sequence ID" value="GAS82636.1"/>
    <property type="molecule type" value="Genomic_DNA"/>
</dbReference>
<name>A0A100VMJ5_PAEAM</name>
<protein>
    <submittedName>
        <fullName evidence="2">Uncharacterized protein</fullName>
    </submittedName>
</protein>
<gene>
    <name evidence="2" type="ORF">PAHA3_2710</name>
</gene>
<dbReference type="RefSeq" id="WP_062835154.1">
    <property type="nucleotide sequence ID" value="NZ_BCNV01000001.1"/>
</dbReference>
<evidence type="ECO:0000313" key="3">
    <source>
        <dbReference type="Proteomes" id="UP000069697"/>
    </source>
</evidence>
<keyword evidence="1" id="KW-0812">Transmembrane</keyword>
<accession>A0A100VMJ5</accession>